<name>A0A6A4JX60_APOLU</name>
<reference evidence="1" key="1">
    <citation type="journal article" date="2021" name="Mol. Ecol. Resour.">
        <title>Apolygus lucorum genome provides insights into omnivorousness and mesophyll feeding.</title>
        <authorList>
            <person name="Liu Y."/>
            <person name="Liu H."/>
            <person name="Wang H."/>
            <person name="Huang T."/>
            <person name="Liu B."/>
            <person name="Yang B."/>
            <person name="Yin L."/>
            <person name="Li B."/>
            <person name="Zhang Y."/>
            <person name="Zhang S."/>
            <person name="Jiang F."/>
            <person name="Zhang X."/>
            <person name="Ren Y."/>
            <person name="Wang B."/>
            <person name="Wang S."/>
            <person name="Lu Y."/>
            <person name="Wu K."/>
            <person name="Fan W."/>
            <person name="Wang G."/>
        </authorList>
    </citation>
    <scope>NUCLEOTIDE SEQUENCE</scope>
    <source>
        <strain evidence="1">12Hb</strain>
    </source>
</reference>
<accession>A0A6A4JX60</accession>
<protein>
    <submittedName>
        <fullName evidence="1">Uncharacterized protein</fullName>
    </submittedName>
</protein>
<dbReference type="AlphaFoldDB" id="A0A6A4JX60"/>
<keyword evidence="2" id="KW-1185">Reference proteome</keyword>
<organism evidence="1 2">
    <name type="scientific">Apolygus lucorum</name>
    <name type="common">Small green plant bug</name>
    <name type="synonym">Lygocoris lucorum</name>
    <dbReference type="NCBI Taxonomy" id="248454"/>
    <lineage>
        <taxon>Eukaryota</taxon>
        <taxon>Metazoa</taxon>
        <taxon>Ecdysozoa</taxon>
        <taxon>Arthropoda</taxon>
        <taxon>Hexapoda</taxon>
        <taxon>Insecta</taxon>
        <taxon>Pterygota</taxon>
        <taxon>Neoptera</taxon>
        <taxon>Paraneoptera</taxon>
        <taxon>Hemiptera</taxon>
        <taxon>Heteroptera</taxon>
        <taxon>Panheteroptera</taxon>
        <taxon>Cimicomorpha</taxon>
        <taxon>Miridae</taxon>
        <taxon>Mirini</taxon>
        <taxon>Apolygus</taxon>
    </lineage>
</organism>
<dbReference type="Proteomes" id="UP000466442">
    <property type="component" value="Unassembled WGS sequence"/>
</dbReference>
<sequence>MSVIEKIRRYYQWYKRARRGYRQVRSVSNRVRKTLDMIRMKQAPKDVADEEKRLARKVVLNSVFCFCCAVALIRATPYLLTKV</sequence>
<proteinExistence type="predicted"/>
<comment type="caution">
    <text evidence="1">The sequence shown here is derived from an EMBL/GenBank/DDBJ whole genome shotgun (WGS) entry which is preliminary data.</text>
</comment>
<dbReference type="OrthoDB" id="10536022at2759"/>
<dbReference type="EMBL" id="WIXP02000014">
    <property type="protein sequence ID" value="KAF6200420.1"/>
    <property type="molecule type" value="Genomic_DNA"/>
</dbReference>
<evidence type="ECO:0000313" key="1">
    <source>
        <dbReference type="EMBL" id="KAF6200420.1"/>
    </source>
</evidence>
<evidence type="ECO:0000313" key="2">
    <source>
        <dbReference type="Proteomes" id="UP000466442"/>
    </source>
</evidence>
<gene>
    <name evidence="1" type="ORF">GE061_006723</name>
</gene>